<keyword evidence="3" id="KW-1003">Cell membrane</keyword>
<keyword evidence="5" id="KW-0547">Nucleotide-binding</keyword>
<dbReference type="SUPFAM" id="SSF52540">
    <property type="entry name" value="P-loop containing nucleoside triphosphate hydrolases"/>
    <property type="match status" value="1"/>
</dbReference>
<dbReference type="InterPro" id="IPR039421">
    <property type="entry name" value="Type_1_exporter"/>
</dbReference>
<evidence type="ECO:0000256" key="8">
    <source>
        <dbReference type="ARBA" id="ARBA00023136"/>
    </source>
</evidence>
<comment type="subcellular location">
    <subcellularLocation>
        <location evidence="1">Cell membrane</location>
        <topology evidence="1">Multi-pass membrane protein</topology>
    </subcellularLocation>
</comment>
<dbReference type="InterPro" id="IPR011527">
    <property type="entry name" value="ABC1_TM_dom"/>
</dbReference>
<dbReference type="PROSITE" id="PS50893">
    <property type="entry name" value="ABC_TRANSPORTER_2"/>
    <property type="match status" value="1"/>
</dbReference>
<dbReference type="CDD" id="cd18548">
    <property type="entry name" value="ABC_6TM_Tm287_like"/>
    <property type="match status" value="1"/>
</dbReference>
<keyword evidence="4" id="KW-0812">Transmembrane</keyword>
<name>A0A4U7JDV8_9FIRM</name>
<dbReference type="SUPFAM" id="SSF90123">
    <property type="entry name" value="ABC transporter transmembrane region"/>
    <property type="match status" value="1"/>
</dbReference>
<dbReference type="GO" id="GO:0015421">
    <property type="term" value="F:ABC-type oligopeptide transporter activity"/>
    <property type="evidence" value="ECO:0007669"/>
    <property type="project" value="TreeGrafter"/>
</dbReference>
<keyword evidence="8" id="KW-0472">Membrane</keyword>
<keyword evidence="2" id="KW-0813">Transport</keyword>
<dbReference type="Gene3D" id="1.20.1560.10">
    <property type="entry name" value="ABC transporter type 1, transmembrane domain"/>
    <property type="match status" value="1"/>
</dbReference>
<reference evidence="9 10" key="1">
    <citation type="submission" date="2020-09" db="EMBL/GenBank/DDBJ databases">
        <title>Characterization and genome sequencing of Ruminiclostridium sp. nov. MA18.</title>
        <authorList>
            <person name="Rettenmaier R."/>
            <person name="Kowollik M.-L."/>
            <person name="Liebl W."/>
            <person name="Zverlov V."/>
        </authorList>
    </citation>
    <scope>NUCLEOTIDE SEQUENCE [LARGE SCALE GENOMIC DNA]</scope>
    <source>
        <strain evidence="9 10">MA18</strain>
    </source>
</reference>
<gene>
    <name evidence="9" type="ORF">EHE19_011705</name>
</gene>
<keyword evidence="6 9" id="KW-0067">ATP-binding</keyword>
<evidence type="ECO:0000256" key="4">
    <source>
        <dbReference type="ARBA" id="ARBA00022692"/>
    </source>
</evidence>
<organism evidence="9 10">
    <name type="scientific">Ruminiclostridium herbifermentans</name>
    <dbReference type="NCBI Taxonomy" id="2488810"/>
    <lineage>
        <taxon>Bacteria</taxon>
        <taxon>Bacillati</taxon>
        <taxon>Bacillota</taxon>
        <taxon>Clostridia</taxon>
        <taxon>Eubacteriales</taxon>
        <taxon>Oscillospiraceae</taxon>
        <taxon>Ruminiclostridium</taxon>
    </lineage>
</organism>
<evidence type="ECO:0000256" key="5">
    <source>
        <dbReference type="ARBA" id="ARBA00022741"/>
    </source>
</evidence>
<dbReference type="SMART" id="SM00382">
    <property type="entry name" value="AAA"/>
    <property type="match status" value="1"/>
</dbReference>
<dbReference type="Gene3D" id="3.40.50.300">
    <property type="entry name" value="P-loop containing nucleotide triphosphate hydrolases"/>
    <property type="match status" value="1"/>
</dbReference>
<accession>A0A4U7JDV8</accession>
<dbReference type="EMBL" id="CP061336">
    <property type="protein sequence ID" value="QNU65590.1"/>
    <property type="molecule type" value="Genomic_DNA"/>
</dbReference>
<dbReference type="PANTHER" id="PTHR43394:SF1">
    <property type="entry name" value="ATP-BINDING CASSETTE SUB-FAMILY B MEMBER 10, MITOCHONDRIAL"/>
    <property type="match status" value="1"/>
</dbReference>
<dbReference type="Proteomes" id="UP000306409">
    <property type="component" value="Chromosome"/>
</dbReference>
<evidence type="ECO:0000256" key="1">
    <source>
        <dbReference type="ARBA" id="ARBA00004651"/>
    </source>
</evidence>
<evidence type="ECO:0000256" key="3">
    <source>
        <dbReference type="ARBA" id="ARBA00022475"/>
    </source>
</evidence>
<dbReference type="FunFam" id="3.40.50.300:FF:000221">
    <property type="entry name" value="Multidrug ABC transporter ATP-binding protein"/>
    <property type="match status" value="1"/>
</dbReference>
<dbReference type="PROSITE" id="PS00211">
    <property type="entry name" value="ABC_TRANSPORTER_1"/>
    <property type="match status" value="1"/>
</dbReference>
<keyword evidence="7" id="KW-1133">Transmembrane helix</keyword>
<evidence type="ECO:0000256" key="6">
    <source>
        <dbReference type="ARBA" id="ARBA00022840"/>
    </source>
</evidence>
<proteinExistence type="predicted"/>
<dbReference type="InterPro" id="IPR003593">
    <property type="entry name" value="AAA+_ATPase"/>
</dbReference>
<sequence length="604" mass="66648">MNLRKIQFFLLLLRGKSYLAIKIRRKLILIKKIVPYLSKYLIYAILCPLAIVGEVLLEIRIPFLMAKIVDKGIPSKDIAYVLQTGVLMVVMALISLLFGALGSKLGATASMGLGSELRKALFNKVQDFSFSNIDKFSTASLITRLTTDVNNTQNAFMMIIRVLVRAPVMLVSATIMAYTINKNLVKVFLFAIPVLAIAFVAIAGLAYPRFSKLLKKYDALNSSVQENLIAIRVVKAFVRSKYEKLKFKAANDELMNASIKAEKIVIFNMPFMQITIYSCIVAILWFGGNMIIAGDMLTGELISFISYVSHILVSLMMISMVLITVILSRASVNRIIEVLEEESDISDAQGRGETIVKNGSIDFEDVSFRYNSKAETNILENINLHINSGQTIGIIGGTGSSKTSLVQLIPRLYDATQGKVLVGGVDVRDYKLNALRESVAMVLQKNILFSGTIKENLLWGNENATDEQIVAACKAAQAHDFIMSFPNGYETELGQGGVNVSGGQKQRLCIARALLKNPKILILDDSTSAVDTATDSKIREELRKYSSEITTIIIAQRISSVCDADEIIVLDDGKVNAIGTHDELLQNNQIYKEVYYSQQEGVSA</sequence>
<evidence type="ECO:0000256" key="7">
    <source>
        <dbReference type="ARBA" id="ARBA00022989"/>
    </source>
</evidence>
<evidence type="ECO:0000313" key="10">
    <source>
        <dbReference type="Proteomes" id="UP000306409"/>
    </source>
</evidence>
<dbReference type="AlphaFoldDB" id="A0A4U7JDV8"/>
<dbReference type="InterPro" id="IPR027417">
    <property type="entry name" value="P-loop_NTPase"/>
</dbReference>
<dbReference type="KEGG" id="rher:EHE19_011705"/>
<protein>
    <submittedName>
        <fullName evidence="9">ABC transporter ATP-binding protein</fullName>
    </submittedName>
</protein>
<dbReference type="OrthoDB" id="9762778at2"/>
<dbReference type="Pfam" id="PF00664">
    <property type="entry name" value="ABC_membrane"/>
    <property type="match status" value="1"/>
</dbReference>
<dbReference type="InterPro" id="IPR003439">
    <property type="entry name" value="ABC_transporter-like_ATP-bd"/>
</dbReference>
<dbReference type="Pfam" id="PF00005">
    <property type="entry name" value="ABC_tran"/>
    <property type="match status" value="1"/>
</dbReference>
<dbReference type="InterPro" id="IPR017871">
    <property type="entry name" value="ABC_transporter-like_CS"/>
</dbReference>
<evidence type="ECO:0000313" key="9">
    <source>
        <dbReference type="EMBL" id="QNU65590.1"/>
    </source>
</evidence>
<dbReference type="PANTHER" id="PTHR43394">
    <property type="entry name" value="ATP-DEPENDENT PERMEASE MDL1, MITOCHONDRIAL"/>
    <property type="match status" value="1"/>
</dbReference>
<dbReference type="PROSITE" id="PS50929">
    <property type="entry name" value="ABC_TM1F"/>
    <property type="match status" value="1"/>
</dbReference>
<dbReference type="GO" id="GO:0005524">
    <property type="term" value="F:ATP binding"/>
    <property type="evidence" value="ECO:0007669"/>
    <property type="project" value="UniProtKB-KW"/>
</dbReference>
<dbReference type="GO" id="GO:0016887">
    <property type="term" value="F:ATP hydrolysis activity"/>
    <property type="evidence" value="ECO:0007669"/>
    <property type="project" value="InterPro"/>
</dbReference>
<evidence type="ECO:0000256" key="2">
    <source>
        <dbReference type="ARBA" id="ARBA00022448"/>
    </source>
</evidence>
<dbReference type="GO" id="GO:0005886">
    <property type="term" value="C:plasma membrane"/>
    <property type="evidence" value="ECO:0007669"/>
    <property type="project" value="UniProtKB-SubCell"/>
</dbReference>
<dbReference type="InterPro" id="IPR036640">
    <property type="entry name" value="ABC1_TM_sf"/>
</dbReference>
<keyword evidence="10" id="KW-1185">Reference proteome</keyword>